<evidence type="ECO:0000256" key="1">
    <source>
        <dbReference type="ARBA" id="ARBA00004479"/>
    </source>
</evidence>
<feature type="binding site" evidence="19">
    <location>
        <position position="309"/>
    </location>
    <ligand>
        <name>ATP</name>
        <dbReference type="ChEBI" id="CHEBI:30616"/>
    </ligand>
</feature>
<organism evidence="22">
    <name type="scientific">Rhizophora mucronata</name>
    <name type="common">Asiatic mangrove</name>
    <dbReference type="NCBI Taxonomy" id="61149"/>
    <lineage>
        <taxon>Eukaryota</taxon>
        <taxon>Viridiplantae</taxon>
        <taxon>Streptophyta</taxon>
        <taxon>Embryophyta</taxon>
        <taxon>Tracheophyta</taxon>
        <taxon>Spermatophyta</taxon>
        <taxon>Magnoliopsida</taxon>
        <taxon>eudicotyledons</taxon>
        <taxon>Gunneridae</taxon>
        <taxon>Pentapetalae</taxon>
        <taxon>rosids</taxon>
        <taxon>fabids</taxon>
        <taxon>Malpighiales</taxon>
        <taxon>Rhizophoraceae</taxon>
        <taxon>Rhizophora</taxon>
    </lineage>
</organism>
<dbReference type="CDD" id="cd14066">
    <property type="entry name" value="STKc_IRAK"/>
    <property type="match status" value="1"/>
</dbReference>
<keyword evidence="14" id="KW-1015">Disulfide bond</keyword>
<dbReference type="GO" id="GO:0016020">
    <property type="term" value="C:membrane"/>
    <property type="evidence" value="ECO:0007669"/>
    <property type="project" value="UniProtKB-SubCell"/>
</dbReference>
<evidence type="ECO:0000256" key="13">
    <source>
        <dbReference type="ARBA" id="ARBA00023136"/>
    </source>
</evidence>
<evidence type="ECO:0000256" key="14">
    <source>
        <dbReference type="ARBA" id="ARBA00023157"/>
    </source>
</evidence>
<evidence type="ECO:0000256" key="5">
    <source>
        <dbReference type="ARBA" id="ARBA00022679"/>
    </source>
</evidence>
<dbReference type="InterPro" id="IPR000719">
    <property type="entry name" value="Prot_kinase_dom"/>
</dbReference>
<dbReference type="SUPFAM" id="SSF56112">
    <property type="entry name" value="Protein kinase-like (PK-like)"/>
    <property type="match status" value="1"/>
</dbReference>
<dbReference type="PROSITE" id="PS00108">
    <property type="entry name" value="PROTEIN_KINASE_ST"/>
    <property type="match status" value="1"/>
</dbReference>
<comment type="catalytic activity">
    <reaction evidence="18">
        <text>L-seryl-[protein] + ATP = O-phospho-L-seryl-[protein] + ADP + H(+)</text>
        <dbReference type="Rhea" id="RHEA:17989"/>
        <dbReference type="Rhea" id="RHEA-COMP:9863"/>
        <dbReference type="Rhea" id="RHEA-COMP:11604"/>
        <dbReference type="ChEBI" id="CHEBI:15378"/>
        <dbReference type="ChEBI" id="CHEBI:29999"/>
        <dbReference type="ChEBI" id="CHEBI:30616"/>
        <dbReference type="ChEBI" id="CHEBI:83421"/>
        <dbReference type="ChEBI" id="CHEBI:456216"/>
        <dbReference type="EC" id="2.7.11.1"/>
    </reaction>
</comment>
<keyword evidence="11 19" id="KW-0067">ATP-binding</keyword>
<evidence type="ECO:0000256" key="17">
    <source>
        <dbReference type="ARBA" id="ARBA00047899"/>
    </source>
</evidence>
<keyword evidence="9 19" id="KW-0547">Nucleotide-binding</keyword>
<keyword evidence="3" id="KW-0723">Serine/threonine-protein kinase</keyword>
<keyword evidence="16" id="KW-0325">Glycoprotein</keyword>
<dbReference type="InterPro" id="IPR017441">
    <property type="entry name" value="Protein_kinase_ATP_BS"/>
</dbReference>
<evidence type="ECO:0000256" key="4">
    <source>
        <dbReference type="ARBA" id="ARBA00022536"/>
    </source>
</evidence>
<keyword evidence="5" id="KW-0808">Transferase</keyword>
<keyword evidence="8" id="KW-0430">Lectin</keyword>
<dbReference type="FunFam" id="3.30.200.20:FF:000059">
    <property type="entry name" value="S-receptor-like serine/threonine-protein kinase"/>
    <property type="match status" value="1"/>
</dbReference>
<evidence type="ECO:0000256" key="3">
    <source>
        <dbReference type="ARBA" id="ARBA00022527"/>
    </source>
</evidence>
<keyword evidence="13 20" id="KW-0472">Membrane</keyword>
<dbReference type="PANTHER" id="PTHR47976:SF78">
    <property type="entry name" value="RECEPTOR-LIKE SERINE_THREONINE-PROTEIN KINASE"/>
    <property type="match status" value="1"/>
</dbReference>
<proteinExistence type="predicted"/>
<evidence type="ECO:0000256" key="11">
    <source>
        <dbReference type="ARBA" id="ARBA00022840"/>
    </source>
</evidence>
<evidence type="ECO:0000256" key="15">
    <source>
        <dbReference type="ARBA" id="ARBA00023170"/>
    </source>
</evidence>
<dbReference type="PANTHER" id="PTHR47976">
    <property type="entry name" value="G-TYPE LECTIN S-RECEPTOR-LIKE SERINE/THREONINE-PROTEIN KINASE SD2-5"/>
    <property type="match status" value="1"/>
</dbReference>
<dbReference type="GO" id="GO:0004674">
    <property type="term" value="F:protein serine/threonine kinase activity"/>
    <property type="evidence" value="ECO:0007669"/>
    <property type="project" value="UniProtKB-KW"/>
</dbReference>
<dbReference type="InterPro" id="IPR008271">
    <property type="entry name" value="Ser/Thr_kinase_AS"/>
</dbReference>
<protein>
    <recommendedName>
        <fullName evidence="2">non-specific serine/threonine protein kinase</fullName>
        <ecNumber evidence="2">2.7.11.1</ecNumber>
    </recommendedName>
</protein>
<dbReference type="AlphaFoldDB" id="A0A2P2MHV7"/>
<dbReference type="PROSITE" id="PS50011">
    <property type="entry name" value="PROTEIN_KINASE_DOM"/>
    <property type="match status" value="1"/>
</dbReference>
<evidence type="ECO:0000256" key="7">
    <source>
        <dbReference type="ARBA" id="ARBA00022729"/>
    </source>
</evidence>
<dbReference type="InterPro" id="IPR011009">
    <property type="entry name" value="Kinase-like_dom_sf"/>
</dbReference>
<accession>A0A2P2MHV7</accession>
<dbReference type="Gene3D" id="1.10.510.10">
    <property type="entry name" value="Transferase(Phosphotransferase) domain 1"/>
    <property type="match status" value="1"/>
</dbReference>
<evidence type="ECO:0000256" key="16">
    <source>
        <dbReference type="ARBA" id="ARBA00023180"/>
    </source>
</evidence>
<evidence type="ECO:0000256" key="8">
    <source>
        <dbReference type="ARBA" id="ARBA00022734"/>
    </source>
</evidence>
<evidence type="ECO:0000256" key="6">
    <source>
        <dbReference type="ARBA" id="ARBA00022692"/>
    </source>
</evidence>
<evidence type="ECO:0000256" key="19">
    <source>
        <dbReference type="PROSITE-ProRule" id="PRU10141"/>
    </source>
</evidence>
<evidence type="ECO:0000256" key="10">
    <source>
        <dbReference type="ARBA" id="ARBA00022777"/>
    </source>
</evidence>
<evidence type="ECO:0000256" key="12">
    <source>
        <dbReference type="ARBA" id="ARBA00022989"/>
    </source>
</evidence>
<sequence>MVKMNGDTVQLPGWGAVTTRTDYYYRATLDFDGVFTQYAHPKNSSVDETWSIVNNNFVPQNICMEIISDLGSGYCGYNSYCSVQNSTPSCHCPPKYALADPQNPFGDCIPTFPLGCVLDDGSRAPEELYEFNRTQSIDWPLNDYGTFTPSNQSQCEDSCMHDCSCAVAIYRDNQCWKKRLPLSNGRTEPKDAIALFKVRKEVRPGCSRNEVPPERVKSVVLGAVLGCSAFLNLLLLVLAPLILLKLNKRRLQDVVQNPNIFETNLRSFAYEELKEATDCFREELGRGSFGVVYKGVLKSGSKNVIAVKKLDKIAQEGEREFRTEVSAIGKTHHKNLVRLLGYCIEGSNRLLIYEFMSNGTLASFLFTHQRPNWHQRVRIALGIAKGLLYLHEDCDVPIIHCDIKPPNILLDDHLNAKISDFGLAKLLLLDQTRTLTVIRGTRGYVAPEWFKNVPVTTKVDVYSFGVLLLEIICCRKSVQMEADQEERAILTDWAYDCYVEGRIDLLLDNDEVATSDMGRLQSWVMIAFWCIQEDPSKRPTMKKALEMLEGFVEVPSPTCPSSF</sequence>
<feature type="domain" description="Protein kinase" evidence="21">
    <location>
        <begin position="278"/>
        <end position="552"/>
    </location>
</feature>
<keyword evidence="15" id="KW-0675">Receptor</keyword>
<name>A0A2P2MHV7_RHIMU</name>
<dbReference type="Pfam" id="PF00069">
    <property type="entry name" value="Pkinase"/>
    <property type="match status" value="1"/>
</dbReference>
<dbReference type="GO" id="GO:0005524">
    <property type="term" value="F:ATP binding"/>
    <property type="evidence" value="ECO:0007669"/>
    <property type="project" value="UniProtKB-UniRule"/>
</dbReference>
<dbReference type="GO" id="GO:0030246">
    <property type="term" value="F:carbohydrate binding"/>
    <property type="evidence" value="ECO:0007669"/>
    <property type="project" value="UniProtKB-KW"/>
</dbReference>
<dbReference type="EMBL" id="GGEC01049317">
    <property type="protein sequence ID" value="MBX29801.1"/>
    <property type="molecule type" value="Transcribed_RNA"/>
</dbReference>
<evidence type="ECO:0000256" key="2">
    <source>
        <dbReference type="ARBA" id="ARBA00012513"/>
    </source>
</evidence>
<dbReference type="FunFam" id="1.10.510.10:FF:000237">
    <property type="entry name" value="G-type lectin S-receptor-like serine/threonine-protein kinase"/>
    <property type="match status" value="1"/>
</dbReference>
<dbReference type="InterPro" id="IPR051343">
    <property type="entry name" value="G-type_lectin_kinases/EP1-like"/>
</dbReference>
<keyword evidence="10 22" id="KW-0418">Kinase</keyword>
<dbReference type="PROSITE" id="PS00107">
    <property type="entry name" value="PROTEIN_KINASE_ATP"/>
    <property type="match status" value="1"/>
</dbReference>
<evidence type="ECO:0000256" key="20">
    <source>
        <dbReference type="SAM" id="Phobius"/>
    </source>
</evidence>
<evidence type="ECO:0000256" key="9">
    <source>
        <dbReference type="ARBA" id="ARBA00022741"/>
    </source>
</evidence>
<comment type="catalytic activity">
    <reaction evidence="17">
        <text>L-threonyl-[protein] + ATP = O-phospho-L-threonyl-[protein] + ADP + H(+)</text>
        <dbReference type="Rhea" id="RHEA:46608"/>
        <dbReference type="Rhea" id="RHEA-COMP:11060"/>
        <dbReference type="Rhea" id="RHEA-COMP:11605"/>
        <dbReference type="ChEBI" id="CHEBI:15378"/>
        <dbReference type="ChEBI" id="CHEBI:30013"/>
        <dbReference type="ChEBI" id="CHEBI:30616"/>
        <dbReference type="ChEBI" id="CHEBI:61977"/>
        <dbReference type="ChEBI" id="CHEBI:456216"/>
        <dbReference type="EC" id="2.7.11.1"/>
    </reaction>
</comment>
<evidence type="ECO:0000256" key="18">
    <source>
        <dbReference type="ARBA" id="ARBA00048679"/>
    </source>
</evidence>
<dbReference type="Gene3D" id="3.30.200.20">
    <property type="entry name" value="Phosphorylase Kinase, domain 1"/>
    <property type="match status" value="1"/>
</dbReference>
<comment type="subcellular location">
    <subcellularLocation>
        <location evidence="1">Membrane</location>
        <topology evidence="1">Single-pass type I membrane protein</topology>
    </subcellularLocation>
</comment>
<keyword evidence="7" id="KW-0732">Signal</keyword>
<keyword evidence="4" id="KW-0245">EGF-like domain</keyword>
<evidence type="ECO:0000259" key="21">
    <source>
        <dbReference type="PROSITE" id="PS50011"/>
    </source>
</evidence>
<dbReference type="EC" id="2.7.11.1" evidence="2"/>
<keyword evidence="12 20" id="KW-1133">Transmembrane helix</keyword>
<keyword evidence="6 20" id="KW-0812">Transmembrane</keyword>
<dbReference type="SMART" id="SM00220">
    <property type="entry name" value="S_TKc"/>
    <property type="match status" value="1"/>
</dbReference>
<feature type="transmembrane region" description="Helical" evidence="20">
    <location>
        <begin position="219"/>
        <end position="244"/>
    </location>
</feature>
<reference evidence="22" key="1">
    <citation type="submission" date="2018-02" db="EMBL/GenBank/DDBJ databases">
        <title>Rhizophora mucronata_Transcriptome.</title>
        <authorList>
            <person name="Meera S.P."/>
            <person name="Sreeshan A."/>
            <person name="Augustine A."/>
        </authorList>
    </citation>
    <scope>NUCLEOTIDE SEQUENCE</scope>
    <source>
        <tissue evidence="22">Leaf</tissue>
    </source>
</reference>
<evidence type="ECO:0000313" key="22">
    <source>
        <dbReference type="EMBL" id="MBX29801.1"/>
    </source>
</evidence>